<keyword evidence="12" id="KW-1185">Reference proteome</keyword>
<comment type="catalytic activity">
    <reaction evidence="5 8">
        <text>S-adenosyl-L-homocysteine + H2O = L-homocysteine + adenosine</text>
        <dbReference type="Rhea" id="RHEA:21708"/>
        <dbReference type="ChEBI" id="CHEBI:15377"/>
        <dbReference type="ChEBI" id="CHEBI:16335"/>
        <dbReference type="ChEBI" id="CHEBI:57856"/>
        <dbReference type="ChEBI" id="CHEBI:58199"/>
        <dbReference type="EC" id="3.13.2.1"/>
    </reaction>
</comment>
<dbReference type="InterPro" id="IPR036291">
    <property type="entry name" value="NAD(P)-bd_dom_sf"/>
</dbReference>
<dbReference type="NCBIfam" id="TIGR00936">
    <property type="entry name" value="ahcY"/>
    <property type="match status" value="1"/>
</dbReference>
<dbReference type="InterPro" id="IPR015878">
    <property type="entry name" value="Ado_hCys_hydrolase_NAD-bd"/>
</dbReference>
<feature type="binding site" evidence="5 7">
    <location>
        <position position="389"/>
    </location>
    <ligand>
        <name>NAD(+)</name>
        <dbReference type="ChEBI" id="CHEBI:57540"/>
    </ligand>
</feature>
<sequence length="475" mass="52548">MTAVADKTQFAADHPHVIKDISLAKWGRTEIEMAEIEMPGLMALREEFGKAQPLKGARIAGSLHMTIQTAVLIETLVALGAEVRWASCNIFSTQDHAAAAIAEQKIPVFAYKGETLEEYWDYADAIFHWPNGETANMILDDGGDATMYLILGEKAEADHSLLDHPKSEEETALFAQIRKRFEATPGWFTKAKSAIQGVSEETTTGVMRLYQMAKRGELPFPAINVNDSVTKSKFDNRYGCRESLVDAIRRGTDVMMAGKKAVVCGYGDVGKGSAESLRGAGARVYVTEIDPICALQACMDGFEVVRLDDVTAEMDIFVTATGNKDIITVDHMRAMKDMAIVCNIGHFDNEIQVESLKNFQWTNVKPQVDLVQFPDGNRIILLSEGRLVNLGNATGHPSFVMSSSFTNQTLAQIELWTKGDEYKNEVYILPKHLDEKVARLHLDKLGAKLTELSSDQADYIGVPQAGPFKAEHYRY</sequence>
<feature type="binding site" evidence="5">
    <location>
        <position position="236"/>
    </location>
    <ligand>
        <name>NAD(+)</name>
        <dbReference type="ChEBI" id="CHEBI:57540"/>
    </ligand>
</feature>
<feature type="binding site" evidence="5 6">
    <location>
        <position position="231"/>
    </location>
    <ligand>
        <name>substrate</name>
    </ligand>
</feature>
<dbReference type="Pfam" id="PF00670">
    <property type="entry name" value="AdoHcyase_NAD"/>
    <property type="match status" value="1"/>
</dbReference>
<dbReference type="AlphaFoldDB" id="A0A9W6IL13"/>
<dbReference type="PIRSF" id="PIRSF001109">
    <property type="entry name" value="Ad_hcy_hydrolase"/>
    <property type="match status" value="1"/>
</dbReference>
<feature type="binding site" evidence="5">
    <location>
        <begin position="265"/>
        <end position="270"/>
    </location>
    <ligand>
        <name>NAD(+)</name>
        <dbReference type="ChEBI" id="CHEBI:57540"/>
    </ligand>
</feature>
<dbReference type="GO" id="GO:0006730">
    <property type="term" value="P:one-carbon metabolic process"/>
    <property type="evidence" value="ECO:0007669"/>
    <property type="project" value="UniProtKB-UniRule"/>
</dbReference>
<dbReference type="EMBL" id="BSFE01000003">
    <property type="protein sequence ID" value="GLK51923.1"/>
    <property type="molecule type" value="Genomic_DNA"/>
</dbReference>
<protein>
    <recommendedName>
        <fullName evidence="5">Adenosylhomocysteinase</fullName>
        <ecNumber evidence="5">3.13.2.1</ecNumber>
    </recommendedName>
    <alternativeName>
        <fullName evidence="5">S-adenosyl-L-homocysteine hydrolase</fullName>
        <shortName evidence="5">AdoHcyase</shortName>
    </alternativeName>
</protein>
<feature type="binding site" evidence="5 7">
    <location>
        <begin position="344"/>
        <end position="346"/>
    </location>
    <ligand>
        <name>NAD(+)</name>
        <dbReference type="ChEBI" id="CHEBI:57540"/>
    </ligand>
</feature>
<dbReference type="SUPFAM" id="SSF52283">
    <property type="entry name" value="Formate/glycerate dehydrogenase catalytic domain-like"/>
    <property type="match status" value="1"/>
</dbReference>
<dbReference type="Proteomes" id="UP001143486">
    <property type="component" value="Unassembled WGS sequence"/>
</dbReference>
<dbReference type="CDD" id="cd00401">
    <property type="entry name" value="SAHH"/>
    <property type="match status" value="1"/>
</dbReference>
<evidence type="ECO:0000256" key="9">
    <source>
        <dbReference type="RuleBase" id="RU004166"/>
    </source>
</evidence>
<dbReference type="InterPro" id="IPR042172">
    <property type="entry name" value="Adenosylhomocyst_ase-like_sf"/>
</dbReference>
<dbReference type="InterPro" id="IPR020082">
    <property type="entry name" value="S-Ado-L-homoCys_hydrolase_CS"/>
</dbReference>
<feature type="binding site" evidence="5 6">
    <location>
        <position position="141"/>
    </location>
    <ligand>
        <name>substrate</name>
    </ligand>
</feature>
<dbReference type="GO" id="GO:0005829">
    <property type="term" value="C:cytosol"/>
    <property type="evidence" value="ECO:0007669"/>
    <property type="project" value="TreeGrafter"/>
</dbReference>
<evidence type="ECO:0000256" key="1">
    <source>
        <dbReference type="ARBA" id="ARBA00007122"/>
    </source>
</evidence>
<evidence type="ECO:0000256" key="6">
    <source>
        <dbReference type="PIRSR" id="PIRSR001109-1"/>
    </source>
</evidence>
<dbReference type="PROSITE" id="PS00739">
    <property type="entry name" value="ADOHCYASE_2"/>
    <property type="match status" value="1"/>
</dbReference>
<dbReference type="PROSITE" id="PS00738">
    <property type="entry name" value="ADOHCYASE_1"/>
    <property type="match status" value="1"/>
</dbReference>
<evidence type="ECO:0000256" key="3">
    <source>
        <dbReference type="ARBA" id="ARBA00022801"/>
    </source>
</evidence>
<feature type="binding site" evidence="5 6">
    <location>
        <position position="235"/>
    </location>
    <ligand>
        <name>substrate</name>
    </ligand>
</feature>
<feature type="binding site" evidence="5 7">
    <location>
        <begin position="202"/>
        <end position="204"/>
    </location>
    <ligand>
        <name>NAD(+)</name>
        <dbReference type="ChEBI" id="CHEBI:57540"/>
    </ligand>
</feature>
<evidence type="ECO:0000256" key="4">
    <source>
        <dbReference type="ARBA" id="ARBA00023027"/>
    </source>
</evidence>
<dbReference type="RefSeq" id="WP_271186286.1">
    <property type="nucleotide sequence ID" value="NZ_BSFE01000003.1"/>
</dbReference>
<keyword evidence="5" id="KW-0963">Cytoplasm</keyword>
<dbReference type="FunFam" id="3.40.50.720:FF:000004">
    <property type="entry name" value="Adenosylhomocysteinase"/>
    <property type="match status" value="1"/>
</dbReference>
<comment type="cofactor">
    <cofactor evidence="5 7 8">
        <name>NAD(+)</name>
        <dbReference type="ChEBI" id="CHEBI:57540"/>
    </cofactor>
    <text evidence="5 7 8">Binds 1 NAD(+) per subunit.</text>
</comment>
<evidence type="ECO:0000256" key="8">
    <source>
        <dbReference type="RuleBase" id="RU000548"/>
    </source>
</evidence>
<feature type="binding site" evidence="5 6">
    <location>
        <position position="66"/>
    </location>
    <ligand>
        <name>substrate</name>
    </ligand>
</feature>
<comment type="function">
    <text evidence="5">May play a key role in the regulation of the intracellular concentration of adenosylhomocysteine.</text>
</comment>
<dbReference type="NCBIfam" id="NF004005">
    <property type="entry name" value="PRK05476.2-3"/>
    <property type="match status" value="1"/>
</dbReference>
<dbReference type="Gene3D" id="3.40.50.720">
    <property type="entry name" value="NAD(P)-binding Rossmann-like Domain"/>
    <property type="match status" value="1"/>
</dbReference>
<keyword evidence="2 5" id="KW-0554">One-carbon metabolism</keyword>
<dbReference type="PANTHER" id="PTHR23420:SF0">
    <property type="entry name" value="ADENOSYLHOMOCYSTEINASE"/>
    <property type="match status" value="1"/>
</dbReference>
<feature type="binding site" evidence="5">
    <location>
        <position position="323"/>
    </location>
    <ligand>
        <name>NAD(+)</name>
        <dbReference type="ChEBI" id="CHEBI:57540"/>
    </ligand>
</feature>
<comment type="similarity">
    <text evidence="1 5 9">Belongs to the adenosylhomocysteinase family.</text>
</comment>
<evidence type="ECO:0000256" key="5">
    <source>
        <dbReference type="HAMAP-Rule" id="MF_00563"/>
    </source>
</evidence>
<feature type="binding site" evidence="5 7">
    <location>
        <position position="288"/>
    </location>
    <ligand>
        <name>NAD(+)</name>
        <dbReference type="ChEBI" id="CHEBI:57540"/>
    </ligand>
</feature>
<dbReference type="GO" id="GO:0033353">
    <property type="term" value="P:S-adenosylmethionine cycle"/>
    <property type="evidence" value="ECO:0007669"/>
    <property type="project" value="TreeGrafter"/>
</dbReference>
<reference evidence="11" key="2">
    <citation type="submission" date="2023-01" db="EMBL/GenBank/DDBJ databases">
        <authorList>
            <person name="Sun Q."/>
            <person name="Evtushenko L."/>
        </authorList>
    </citation>
    <scope>NUCLEOTIDE SEQUENCE</scope>
    <source>
        <strain evidence="11">VKM B-1513</strain>
    </source>
</reference>
<dbReference type="GO" id="GO:0071269">
    <property type="term" value="P:L-homocysteine biosynthetic process"/>
    <property type="evidence" value="ECO:0007669"/>
    <property type="project" value="UniProtKB-UniRule"/>
</dbReference>
<organism evidence="11 12">
    <name type="scientific">Maricaulis virginensis</name>
    <dbReference type="NCBI Taxonomy" id="144022"/>
    <lineage>
        <taxon>Bacteria</taxon>
        <taxon>Pseudomonadati</taxon>
        <taxon>Pseudomonadota</taxon>
        <taxon>Alphaproteobacteria</taxon>
        <taxon>Maricaulales</taxon>
        <taxon>Maricaulaceae</taxon>
        <taxon>Maricaulis</taxon>
    </lineage>
</organism>
<dbReference type="EC" id="3.13.2.1" evidence="5"/>
<dbReference type="Gene3D" id="3.40.50.1480">
    <property type="entry name" value="Adenosylhomocysteinase-like"/>
    <property type="match status" value="1"/>
</dbReference>
<gene>
    <name evidence="5 11" type="primary">ahcY</name>
    <name evidence="11" type="ORF">GCM10017621_14310</name>
</gene>
<feature type="binding site" evidence="5 6">
    <location>
        <position position="201"/>
    </location>
    <ligand>
        <name>substrate</name>
    </ligand>
</feature>
<proteinExistence type="inferred from homology"/>
<evidence type="ECO:0000313" key="11">
    <source>
        <dbReference type="EMBL" id="GLK51923.1"/>
    </source>
</evidence>
<dbReference type="HAMAP" id="MF_00563">
    <property type="entry name" value="AdoHcyase"/>
    <property type="match status" value="1"/>
</dbReference>
<dbReference type="SMART" id="SM00996">
    <property type="entry name" value="AdoHcyase"/>
    <property type="match status" value="1"/>
</dbReference>
<dbReference type="SUPFAM" id="SSF51735">
    <property type="entry name" value="NAD(P)-binding Rossmann-fold domains"/>
    <property type="match status" value="1"/>
</dbReference>
<dbReference type="GO" id="GO:0004013">
    <property type="term" value="F:adenosylhomocysteinase activity"/>
    <property type="evidence" value="ECO:0007669"/>
    <property type="project" value="UniProtKB-UniRule"/>
</dbReference>
<comment type="caution">
    <text evidence="11">The sequence shown here is derived from an EMBL/GenBank/DDBJ whole genome shotgun (WGS) entry which is preliminary data.</text>
</comment>
<name>A0A9W6IL13_9PROT</name>
<dbReference type="PANTHER" id="PTHR23420">
    <property type="entry name" value="ADENOSYLHOMOCYSTEINASE"/>
    <property type="match status" value="1"/>
</dbReference>
<feature type="domain" description="S-adenosyl-L-homocysteine hydrolase NAD binding" evidence="10">
    <location>
        <begin position="236"/>
        <end position="395"/>
    </location>
</feature>
<accession>A0A9W6IL13</accession>
<evidence type="ECO:0000313" key="12">
    <source>
        <dbReference type="Proteomes" id="UP001143486"/>
    </source>
</evidence>
<comment type="subcellular location">
    <subcellularLocation>
        <location evidence="5">Cytoplasm</location>
    </subcellularLocation>
</comment>
<dbReference type="InterPro" id="IPR000043">
    <property type="entry name" value="Adenosylhomocysteinase-like"/>
</dbReference>
<evidence type="ECO:0000259" key="10">
    <source>
        <dbReference type="SMART" id="SM00997"/>
    </source>
</evidence>
<dbReference type="Pfam" id="PF05221">
    <property type="entry name" value="AdoHcyase"/>
    <property type="match status" value="1"/>
</dbReference>
<keyword evidence="3 5" id="KW-0378">Hydrolase</keyword>
<comment type="pathway">
    <text evidence="5 8">Amino-acid biosynthesis; L-homocysteine biosynthesis; L-homocysteine from S-adenosyl-L-homocysteine: step 1/1.</text>
</comment>
<feature type="binding site" evidence="7">
    <location>
        <position position="396"/>
    </location>
    <ligand>
        <name>NAD(+)</name>
        <dbReference type="ChEBI" id="CHEBI:57540"/>
    </ligand>
</feature>
<reference evidence="11" key="1">
    <citation type="journal article" date="2014" name="Int. J. Syst. Evol. Microbiol.">
        <title>Complete genome sequence of Corynebacterium casei LMG S-19264T (=DSM 44701T), isolated from a smear-ripened cheese.</title>
        <authorList>
            <consortium name="US DOE Joint Genome Institute (JGI-PGF)"/>
            <person name="Walter F."/>
            <person name="Albersmeier A."/>
            <person name="Kalinowski J."/>
            <person name="Ruckert C."/>
        </authorList>
    </citation>
    <scope>NUCLEOTIDE SEQUENCE</scope>
    <source>
        <strain evidence="11">VKM B-1513</strain>
    </source>
</reference>
<dbReference type="SMART" id="SM00997">
    <property type="entry name" value="AdoHcyase_NAD"/>
    <property type="match status" value="1"/>
</dbReference>
<evidence type="ECO:0000256" key="7">
    <source>
        <dbReference type="PIRSR" id="PIRSR001109-2"/>
    </source>
</evidence>
<evidence type="ECO:0000256" key="2">
    <source>
        <dbReference type="ARBA" id="ARBA00022563"/>
    </source>
</evidence>
<feature type="binding site" evidence="7">
    <location>
        <begin position="267"/>
        <end position="272"/>
    </location>
    <ligand>
        <name>NAD(+)</name>
        <dbReference type="ChEBI" id="CHEBI:57540"/>
    </ligand>
</feature>
<keyword evidence="4 5" id="KW-0520">NAD</keyword>